<keyword evidence="8" id="KW-0813">Transport</keyword>
<dbReference type="Pfam" id="PF02896">
    <property type="entry name" value="PEP-utilizers_C"/>
    <property type="match status" value="1"/>
</dbReference>
<dbReference type="GO" id="GO:0008965">
    <property type="term" value="F:phosphoenolpyruvate-protein phosphotransferase activity"/>
    <property type="evidence" value="ECO:0007669"/>
    <property type="project" value="UniProtKB-EC"/>
</dbReference>
<evidence type="ECO:0000256" key="2">
    <source>
        <dbReference type="ARBA" id="ARBA00001946"/>
    </source>
</evidence>
<keyword evidence="10" id="KW-0762">Sugar transport</keyword>
<dbReference type="InterPro" id="IPR006318">
    <property type="entry name" value="PTS_EI-like"/>
</dbReference>
<keyword evidence="11 20" id="KW-0808">Transferase</keyword>
<evidence type="ECO:0000256" key="13">
    <source>
        <dbReference type="ARBA" id="ARBA00022723"/>
    </source>
</evidence>
<dbReference type="Proteomes" id="UP000243745">
    <property type="component" value="Unassembled WGS sequence"/>
</dbReference>
<name>A0A662ZE45_9GAMM</name>
<evidence type="ECO:0000256" key="8">
    <source>
        <dbReference type="ARBA" id="ARBA00022448"/>
    </source>
</evidence>
<feature type="domain" description="Phosphotransferase system enzyme I N-terminal" evidence="19">
    <location>
        <begin position="4"/>
        <end position="119"/>
    </location>
</feature>
<evidence type="ECO:0000256" key="9">
    <source>
        <dbReference type="ARBA" id="ARBA00022490"/>
    </source>
</evidence>
<comment type="subcellular location">
    <subcellularLocation>
        <location evidence="4">Cytoplasm</location>
    </subcellularLocation>
</comment>
<evidence type="ECO:0000256" key="11">
    <source>
        <dbReference type="ARBA" id="ARBA00022679"/>
    </source>
</evidence>
<dbReference type="GO" id="GO:0009401">
    <property type="term" value="P:phosphoenolpyruvate-dependent sugar phosphotransferase system"/>
    <property type="evidence" value="ECO:0007669"/>
    <property type="project" value="UniProtKB-KW"/>
</dbReference>
<evidence type="ECO:0000313" key="20">
    <source>
        <dbReference type="EMBL" id="SFP00453.1"/>
    </source>
</evidence>
<dbReference type="InterPro" id="IPR036618">
    <property type="entry name" value="PtsI_HPr-bd_sf"/>
</dbReference>
<dbReference type="Gene3D" id="3.50.30.10">
    <property type="entry name" value="Phosphohistidine domain"/>
    <property type="match status" value="1"/>
</dbReference>
<evidence type="ECO:0000256" key="12">
    <source>
        <dbReference type="ARBA" id="ARBA00022683"/>
    </source>
</evidence>
<dbReference type="PANTHER" id="PTHR46244:SF3">
    <property type="entry name" value="PHOSPHOENOLPYRUVATE-PROTEIN PHOSPHOTRANSFERASE"/>
    <property type="match status" value="1"/>
</dbReference>
<feature type="domain" description="PEP-utilising enzyme C-terminal" evidence="18">
    <location>
        <begin position="258"/>
        <end position="526"/>
    </location>
</feature>
<dbReference type="PANTHER" id="PTHR46244">
    <property type="entry name" value="PHOSPHOENOLPYRUVATE-PROTEIN PHOSPHOTRANSFERASE"/>
    <property type="match status" value="1"/>
</dbReference>
<keyword evidence="9" id="KW-0963">Cytoplasm</keyword>
<dbReference type="GO" id="GO:0005737">
    <property type="term" value="C:cytoplasm"/>
    <property type="evidence" value="ECO:0007669"/>
    <property type="project" value="UniProtKB-SubCell"/>
</dbReference>
<keyword evidence="14" id="KW-0418">Kinase</keyword>
<gene>
    <name evidence="20" type="ORF">SAMN02910344_00143</name>
</gene>
<dbReference type="InterPro" id="IPR000121">
    <property type="entry name" value="PEP_util_C"/>
</dbReference>
<keyword evidence="15" id="KW-0460">Magnesium</keyword>
<dbReference type="SUPFAM" id="SSF47831">
    <property type="entry name" value="Enzyme I of the PEP:sugar phosphotransferase system HPr-binding (sub)domain"/>
    <property type="match status" value="1"/>
</dbReference>
<dbReference type="GO" id="GO:0016301">
    <property type="term" value="F:kinase activity"/>
    <property type="evidence" value="ECO:0007669"/>
    <property type="project" value="UniProtKB-KW"/>
</dbReference>
<evidence type="ECO:0000256" key="1">
    <source>
        <dbReference type="ARBA" id="ARBA00000683"/>
    </source>
</evidence>
<comment type="function">
    <text evidence="3">General (non sugar-specific) component of the phosphoenolpyruvate-dependent sugar phosphotransferase system (sugar PTS). This major carbohydrate active-transport system catalyzes the phosphorylation of incoming sugar substrates concomitantly with their translocation across the cell membrane. Enzyme I transfers the phosphoryl group from phosphoenolpyruvate (PEP) to the phosphoryl carrier protein (HPr).</text>
</comment>
<keyword evidence="12" id="KW-0598">Phosphotransferase system</keyword>
<dbReference type="NCBIfam" id="TIGR01417">
    <property type="entry name" value="PTS_I_fam"/>
    <property type="match status" value="1"/>
</dbReference>
<accession>A0A662ZE45</accession>
<dbReference type="PRINTS" id="PR01736">
    <property type="entry name" value="PHPHTRNFRASE"/>
</dbReference>
<evidence type="ECO:0000313" key="21">
    <source>
        <dbReference type="Proteomes" id="UP000243745"/>
    </source>
</evidence>
<comment type="catalytic activity">
    <reaction evidence="1">
        <text>L-histidyl-[protein] + phosphoenolpyruvate = N(pros)-phospho-L-histidyl-[protein] + pyruvate</text>
        <dbReference type="Rhea" id="RHEA:23880"/>
        <dbReference type="Rhea" id="RHEA-COMP:9745"/>
        <dbReference type="Rhea" id="RHEA-COMP:9746"/>
        <dbReference type="ChEBI" id="CHEBI:15361"/>
        <dbReference type="ChEBI" id="CHEBI:29979"/>
        <dbReference type="ChEBI" id="CHEBI:58702"/>
        <dbReference type="ChEBI" id="CHEBI:64837"/>
        <dbReference type="EC" id="2.7.3.9"/>
    </reaction>
</comment>
<dbReference type="GO" id="GO:0046872">
    <property type="term" value="F:metal ion binding"/>
    <property type="evidence" value="ECO:0007669"/>
    <property type="project" value="UniProtKB-KW"/>
</dbReference>
<comment type="cofactor">
    <cofactor evidence="2">
        <name>Mg(2+)</name>
        <dbReference type="ChEBI" id="CHEBI:18420"/>
    </cofactor>
</comment>
<dbReference type="SUPFAM" id="SSF51621">
    <property type="entry name" value="Phosphoenolpyruvate/pyruvate domain"/>
    <property type="match status" value="1"/>
</dbReference>
<dbReference type="InterPro" id="IPR050499">
    <property type="entry name" value="PEP-utilizing_PTS_enzyme"/>
</dbReference>
<proteinExistence type="inferred from homology"/>
<dbReference type="InterPro" id="IPR015813">
    <property type="entry name" value="Pyrv/PenolPyrv_kinase-like_dom"/>
</dbReference>
<evidence type="ECO:0000256" key="10">
    <source>
        <dbReference type="ARBA" id="ARBA00022597"/>
    </source>
</evidence>
<dbReference type="AlphaFoldDB" id="A0A662ZE45"/>
<evidence type="ECO:0000256" key="16">
    <source>
        <dbReference type="ARBA" id="ARBA00033235"/>
    </source>
</evidence>
<evidence type="ECO:0000256" key="7">
    <source>
        <dbReference type="ARBA" id="ARBA00016544"/>
    </source>
</evidence>
<feature type="domain" description="PEP-utilising enzyme mobile" evidence="17">
    <location>
        <begin position="149"/>
        <end position="219"/>
    </location>
</feature>
<organism evidence="20 21">
    <name type="scientific">Ruminobacter amylophilus</name>
    <dbReference type="NCBI Taxonomy" id="867"/>
    <lineage>
        <taxon>Bacteria</taxon>
        <taxon>Pseudomonadati</taxon>
        <taxon>Pseudomonadota</taxon>
        <taxon>Gammaproteobacteria</taxon>
        <taxon>Aeromonadales</taxon>
        <taxon>Succinivibrionaceae</taxon>
        <taxon>Ruminobacter</taxon>
    </lineage>
</organism>
<evidence type="ECO:0000259" key="19">
    <source>
        <dbReference type="Pfam" id="PF05524"/>
    </source>
</evidence>
<evidence type="ECO:0000259" key="17">
    <source>
        <dbReference type="Pfam" id="PF00391"/>
    </source>
</evidence>
<dbReference type="Pfam" id="PF05524">
    <property type="entry name" value="PEP-utilisers_N"/>
    <property type="match status" value="1"/>
</dbReference>
<keyword evidence="21" id="KW-1185">Reference proteome</keyword>
<evidence type="ECO:0000256" key="3">
    <source>
        <dbReference type="ARBA" id="ARBA00002728"/>
    </source>
</evidence>
<evidence type="ECO:0000256" key="5">
    <source>
        <dbReference type="ARBA" id="ARBA00007837"/>
    </source>
</evidence>
<evidence type="ECO:0000259" key="18">
    <source>
        <dbReference type="Pfam" id="PF02896"/>
    </source>
</evidence>
<dbReference type="Pfam" id="PF00391">
    <property type="entry name" value="PEP-utilizers"/>
    <property type="match status" value="1"/>
</dbReference>
<dbReference type="RefSeq" id="WP_093139979.1">
    <property type="nucleotide sequence ID" value="NZ_FOXF01000002.1"/>
</dbReference>
<evidence type="ECO:0000256" key="4">
    <source>
        <dbReference type="ARBA" id="ARBA00004496"/>
    </source>
</evidence>
<dbReference type="InterPro" id="IPR040442">
    <property type="entry name" value="Pyrv_kinase-like_dom_sf"/>
</dbReference>
<dbReference type="InterPro" id="IPR008731">
    <property type="entry name" value="PTS_EIN"/>
</dbReference>
<keyword evidence="13" id="KW-0479">Metal-binding</keyword>
<dbReference type="Gene3D" id="3.20.20.60">
    <property type="entry name" value="Phosphoenolpyruvate-binding domains"/>
    <property type="match status" value="1"/>
</dbReference>
<dbReference type="Gene3D" id="1.10.274.10">
    <property type="entry name" value="PtsI, HPr-binding domain"/>
    <property type="match status" value="1"/>
</dbReference>
<evidence type="ECO:0000256" key="15">
    <source>
        <dbReference type="ARBA" id="ARBA00022842"/>
    </source>
</evidence>
<dbReference type="EC" id="2.7.3.9" evidence="6"/>
<dbReference type="SUPFAM" id="SSF52009">
    <property type="entry name" value="Phosphohistidine domain"/>
    <property type="match status" value="1"/>
</dbReference>
<reference evidence="20 21" key="1">
    <citation type="submission" date="2016-10" db="EMBL/GenBank/DDBJ databases">
        <authorList>
            <person name="Varghese N."/>
            <person name="Submissions S."/>
        </authorList>
    </citation>
    <scope>NUCLEOTIDE SEQUENCE [LARGE SCALE GENOMIC DNA]</scope>
    <source>
        <strain evidence="20 21">DSM 1361</strain>
    </source>
</reference>
<dbReference type="EMBL" id="FOXF01000002">
    <property type="protein sequence ID" value="SFP00453.1"/>
    <property type="molecule type" value="Genomic_DNA"/>
</dbReference>
<evidence type="ECO:0000256" key="6">
    <source>
        <dbReference type="ARBA" id="ARBA00012232"/>
    </source>
</evidence>
<sequence>MQEGFVITEGVACAPAVIFKNDPPMVNIVHIAPEDVEKEIELYHTTLERTHRLFLDEKNNVQSVMAKEFLDVAILYLTDNYVKKLIEDRIRNELCNAESAVMRCYHDYINELISLNDPFVMHNEFEIHNLAETLILELRKKKVVLPEISEDSILVCNNITPAQFLTMNTSHIKGILLEDGNTQSHLAIVLRSTKIPAIFNVSNATKLIAPGTNVLVDAYANRVYLDPLDELIWQANKNAQKYHKTDSSRVDVIKPLMAQYKTSSDGERMRILANINSVSEINKLTCLPSSGIGLFRTEFLFMNCSQEPDEEQQYLVYKKIMDMLPSNYEITFRTFDFNADKLPLYMSMSSAFNVDTNQHHRNTLVKQLRAILRASAQRQIRIMFPMVAGYEETMELIDLFNTVKQNLTAQGYDTGRIKTGIMIETPAGALMSDALAPLVDFFSIGTNDLTQYTEACSREAATHRNDELTPAVLKLIYLTVQNARKHRIPVCICGELVHNLNYLALFISIGLRDFSVAPFYLNKLLEKIHELEVRIDLNLATKINAVRTKQEIIELNKSLIAQNFGHSGMID</sequence>
<comment type="similarity">
    <text evidence="5">Belongs to the PEP-utilizing enzyme family.</text>
</comment>
<evidence type="ECO:0000256" key="14">
    <source>
        <dbReference type="ARBA" id="ARBA00022777"/>
    </source>
</evidence>
<protein>
    <recommendedName>
        <fullName evidence="7">Phosphoenolpyruvate-protein phosphotransferase</fullName>
        <ecNumber evidence="6">2.7.3.9</ecNumber>
    </recommendedName>
    <alternativeName>
        <fullName evidence="16">Phosphotransferase system, enzyme I</fullName>
    </alternativeName>
</protein>
<dbReference type="InterPro" id="IPR036637">
    <property type="entry name" value="Phosphohistidine_dom_sf"/>
</dbReference>
<dbReference type="InterPro" id="IPR008279">
    <property type="entry name" value="PEP-util_enz_mobile_dom"/>
</dbReference>